<proteinExistence type="predicted"/>
<dbReference type="EMBL" id="SMOG01000009">
    <property type="protein sequence ID" value="TDF73070.1"/>
    <property type="molecule type" value="Genomic_DNA"/>
</dbReference>
<evidence type="ECO:0000313" key="2">
    <source>
        <dbReference type="Proteomes" id="UP000294588"/>
    </source>
</evidence>
<gene>
    <name evidence="1" type="ORF">E0946_04125</name>
</gene>
<sequence>MKSKIPQLLAFLSGLVILVAAFIPHTPFGMFEETLTNWFMIISSFAILLGQSSLIQSNVAKITQKAPNWKYHIATLVSFGVMLIFGLLWGMENTPGILGQGEKLAESLGSKPFDYLFEYAFMPLSSTMFSLLAFYIASAAYRAFIMRTFESNLLLITAVIVMLGRTSFATILTSWIPDSLHFLRLPELTDFIMQYPNTAAQRAILISAALGVVGASLRIILGIERSYLGGEK</sequence>
<dbReference type="Proteomes" id="UP000294588">
    <property type="component" value="Unassembled WGS sequence"/>
</dbReference>
<organism evidence="1 2">
    <name type="scientific">Candidatus Syntrophosphaera thermopropionivorans</name>
    <dbReference type="NCBI Taxonomy" id="2593015"/>
    <lineage>
        <taxon>Bacteria</taxon>
        <taxon>Pseudomonadati</taxon>
        <taxon>Candidatus Cloacimonadota</taxon>
        <taxon>Candidatus Cloacimonadia</taxon>
        <taxon>Candidatus Cloacimonadales</taxon>
        <taxon>Candidatus Cloacimonadaceae</taxon>
        <taxon>Candidatus Syntrophosphaera</taxon>
    </lineage>
</organism>
<comment type="caution">
    <text evidence="1">The sequence shown here is derived from an EMBL/GenBank/DDBJ whole genome shotgun (WGS) entry which is preliminary data.</text>
</comment>
<protein>
    <submittedName>
        <fullName evidence="1">Uncharacterized protein</fullName>
    </submittedName>
</protein>
<accession>A0AC61QJB7</accession>
<reference evidence="1" key="1">
    <citation type="submission" date="2019-03" db="EMBL/GenBank/DDBJ databases">
        <title>Candidatus Syntrophosphaera thermopropionivorans: a novel player in syntrophic propionate oxidation during anaerobic digestion.</title>
        <authorList>
            <person name="Dyksma S."/>
        </authorList>
    </citation>
    <scope>NUCLEOTIDE SEQUENCE</scope>
    <source>
        <strain evidence="1">W5</strain>
    </source>
</reference>
<keyword evidence="2" id="KW-1185">Reference proteome</keyword>
<evidence type="ECO:0000313" key="1">
    <source>
        <dbReference type="EMBL" id="TDF73070.1"/>
    </source>
</evidence>
<name>A0AC61QJB7_9BACT</name>